<feature type="non-terminal residue" evidence="1">
    <location>
        <position position="1"/>
    </location>
</feature>
<reference evidence="1 2" key="1">
    <citation type="submission" date="2018-06" db="EMBL/GenBank/DDBJ databases">
        <title>Comparative genomics reveals the genomic features of Rhizophagus irregularis, R. cerebriforme, R. diaphanum and Gigaspora rosea, and their symbiotic lifestyle signature.</title>
        <authorList>
            <person name="Morin E."/>
            <person name="San Clemente H."/>
            <person name="Chen E.C.H."/>
            <person name="De La Providencia I."/>
            <person name="Hainaut M."/>
            <person name="Kuo A."/>
            <person name="Kohler A."/>
            <person name="Murat C."/>
            <person name="Tang N."/>
            <person name="Roy S."/>
            <person name="Loubradou J."/>
            <person name="Henrissat B."/>
            <person name="Grigoriev I.V."/>
            <person name="Corradi N."/>
            <person name="Roux C."/>
            <person name="Martin F.M."/>
        </authorList>
    </citation>
    <scope>NUCLEOTIDE SEQUENCE [LARGE SCALE GENOMIC DNA]</scope>
    <source>
        <strain evidence="1 2">DAOM 194757</strain>
    </source>
</reference>
<comment type="caution">
    <text evidence="1">The sequence shown here is derived from an EMBL/GenBank/DDBJ whole genome shotgun (WGS) entry which is preliminary data.</text>
</comment>
<protein>
    <submittedName>
        <fullName evidence="1">Uncharacterized protein</fullName>
    </submittedName>
</protein>
<dbReference type="PANTHER" id="PTHR35871">
    <property type="entry name" value="EXPRESSED PROTEIN"/>
    <property type="match status" value="1"/>
</dbReference>
<dbReference type="Proteomes" id="UP000266673">
    <property type="component" value="Unassembled WGS sequence"/>
</dbReference>
<sequence>ISERTCYTYMHVLKYKYDERKKSVYFDGHEWPDVLIYRNEWLERMLTYKKYMKDFMGDMLEIIVEPELDYDEKEMVQITHDECYFYTNDGQRRIWTQEDEDVLRQKHIGRSVMVSAFVCPCHGLLKLSEEQFQANPHIKHKESFLLQKAIPIFEILHPRYVEIFCFDQSTNHNAIAEDALVATRI</sequence>
<accession>A0A397VA67</accession>
<evidence type="ECO:0000313" key="1">
    <source>
        <dbReference type="EMBL" id="RIB19325.1"/>
    </source>
</evidence>
<keyword evidence="2" id="KW-1185">Reference proteome</keyword>
<organism evidence="1 2">
    <name type="scientific">Gigaspora rosea</name>
    <dbReference type="NCBI Taxonomy" id="44941"/>
    <lineage>
        <taxon>Eukaryota</taxon>
        <taxon>Fungi</taxon>
        <taxon>Fungi incertae sedis</taxon>
        <taxon>Mucoromycota</taxon>
        <taxon>Glomeromycotina</taxon>
        <taxon>Glomeromycetes</taxon>
        <taxon>Diversisporales</taxon>
        <taxon>Gigasporaceae</taxon>
        <taxon>Gigaspora</taxon>
    </lineage>
</organism>
<proteinExistence type="predicted"/>
<feature type="non-terminal residue" evidence="1">
    <location>
        <position position="185"/>
    </location>
</feature>
<dbReference type="EMBL" id="QKWP01000481">
    <property type="protein sequence ID" value="RIB19325.1"/>
    <property type="molecule type" value="Genomic_DNA"/>
</dbReference>
<dbReference type="OrthoDB" id="10044727at2759"/>
<gene>
    <name evidence="1" type="ORF">C2G38_1922798</name>
</gene>
<evidence type="ECO:0000313" key="2">
    <source>
        <dbReference type="Proteomes" id="UP000266673"/>
    </source>
</evidence>
<dbReference type="PANTHER" id="PTHR35871:SF1">
    <property type="entry name" value="CXC1-LIKE CYSTEINE CLUSTER ASSOCIATED WITH KDZ TRANSPOSASES DOMAIN-CONTAINING PROTEIN"/>
    <property type="match status" value="1"/>
</dbReference>
<name>A0A397VA67_9GLOM</name>
<dbReference type="STRING" id="44941.A0A397VA67"/>
<dbReference type="AlphaFoldDB" id="A0A397VA67"/>